<dbReference type="RefSeq" id="WP_207660939.1">
    <property type="nucleotide sequence ID" value="NZ_QSSQ01000083.1"/>
</dbReference>
<reference evidence="2 3" key="1">
    <citation type="submission" date="2018-08" db="EMBL/GenBank/DDBJ databases">
        <title>A genome reference for cultivated species of the human gut microbiota.</title>
        <authorList>
            <person name="Zou Y."/>
            <person name="Xue W."/>
            <person name="Luo G."/>
        </authorList>
    </citation>
    <scope>NUCLEOTIDE SEQUENCE [LARGE SCALE GENOMIC DNA]</scope>
    <source>
        <strain evidence="2 3">TF05-11AC</strain>
    </source>
</reference>
<accession>A0A3E4TKM1</accession>
<protein>
    <submittedName>
        <fullName evidence="2">Uncharacterized protein</fullName>
    </submittedName>
</protein>
<feature type="transmembrane region" description="Helical" evidence="1">
    <location>
        <begin position="26"/>
        <end position="46"/>
    </location>
</feature>
<organism evidence="2 3">
    <name type="scientific">Hungatella hathewayi</name>
    <dbReference type="NCBI Taxonomy" id="154046"/>
    <lineage>
        <taxon>Bacteria</taxon>
        <taxon>Bacillati</taxon>
        <taxon>Bacillota</taxon>
        <taxon>Clostridia</taxon>
        <taxon>Lachnospirales</taxon>
        <taxon>Lachnospiraceae</taxon>
        <taxon>Hungatella</taxon>
    </lineage>
</organism>
<gene>
    <name evidence="2" type="ORF">DXC39_33340</name>
</gene>
<keyword evidence="1" id="KW-0472">Membrane</keyword>
<keyword evidence="1" id="KW-0812">Transmembrane</keyword>
<name>A0A3E4TKM1_9FIRM</name>
<keyword evidence="1" id="KW-1133">Transmembrane helix</keyword>
<evidence type="ECO:0000313" key="2">
    <source>
        <dbReference type="EMBL" id="RGL91611.1"/>
    </source>
</evidence>
<proteinExistence type="predicted"/>
<dbReference type="AlphaFoldDB" id="A0A3E4TKM1"/>
<dbReference type="EMBL" id="QSSQ01000083">
    <property type="protein sequence ID" value="RGL91611.1"/>
    <property type="molecule type" value="Genomic_DNA"/>
</dbReference>
<sequence length="62" mass="7157">LAHQLFATKSSGEFPKGKRHKRNPSFISLAFLFCFDIIYGITFNLGQKKSRKPFQISRLVKL</sequence>
<comment type="caution">
    <text evidence="2">The sequence shown here is derived from an EMBL/GenBank/DDBJ whole genome shotgun (WGS) entry which is preliminary data.</text>
</comment>
<evidence type="ECO:0000256" key="1">
    <source>
        <dbReference type="SAM" id="Phobius"/>
    </source>
</evidence>
<dbReference type="Proteomes" id="UP000261257">
    <property type="component" value="Unassembled WGS sequence"/>
</dbReference>
<feature type="non-terminal residue" evidence="2">
    <location>
        <position position="1"/>
    </location>
</feature>
<evidence type="ECO:0000313" key="3">
    <source>
        <dbReference type="Proteomes" id="UP000261257"/>
    </source>
</evidence>